<keyword evidence="8" id="KW-1133">Transmembrane helix</keyword>
<keyword evidence="5" id="KW-0808">Transferase</keyword>
<organism evidence="13 14">
    <name type="scientific">Streptomyces luteireticuli</name>
    <dbReference type="NCBI Taxonomy" id="173858"/>
    <lineage>
        <taxon>Bacteria</taxon>
        <taxon>Bacillati</taxon>
        <taxon>Actinomycetota</taxon>
        <taxon>Actinomycetes</taxon>
        <taxon>Kitasatosporales</taxon>
        <taxon>Streptomycetaceae</taxon>
        <taxon>Streptomyces</taxon>
    </lineage>
</organism>
<evidence type="ECO:0000256" key="9">
    <source>
        <dbReference type="ARBA" id="ARBA00023012"/>
    </source>
</evidence>
<evidence type="ECO:0000256" key="3">
    <source>
        <dbReference type="ARBA" id="ARBA00012438"/>
    </source>
</evidence>
<dbReference type="SMART" id="SM00304">
    <property type="entry name" value="HAMP"/>
    <property type="match status" value="1"/>
</dbReference>
<proteinExistence type="predicted"/>
<sequence length="476" mass="51084">MLSRLPVQTRTALLAGLVALVLCSAGAWWLRGHVYAAQFASTVDKARVQARTVAHDLPLRPTPMTNLDWPYLVVDGKGSIGTGGNGAADIELDDRELPPAPSGASNDWRATVTVRTGGVIVRKGDPYPAEADRLAHRTFTAVGTAVTVGPKDETVFGPGPGTFTVYVLVLPDAAQAAADQLDGPLAAGVPLIALLVSATAYAATRRALRPVDAIRRELAEISEHRLARRVPVPPARDGIRRLAVTTNEALDRLEHSTGQQRRFVADAAHELRSPLTALQTRLEASLARAEHTDWPQTTGESLAATRRLHALTEDLLFLTRPHTPQPTPALVDLAGTARELADELSLRHPYGPHFTARLPDTAPVRGNPLQLHRLLRNLLDNAARHARTTVAVTVDRSGGTTRLRVFNDGSSIPPEDRERIFQRFTRLDEARDRDAGGSGLGLAIARDIATRHHGTLEAVAPGPEGGAAFLLCLPTA</sequence>
<keyword evidence="14" id="KW-1185">Reference proteome</keyword>
<dbReference type="InterPro" id="IPR003594">
    <property type="entry name" value="HATPase_dom"/>
</dbReference>
<comment type="catalytic activity">
    <reaction evidence="1">
        <text>ATP + protein L-histidine = ADP + protein N-phospho-L-histidine.</text>
        <dbReference type="EC" id="2.7.13.3"/>
    </reaction>
</comment>
<dbReference type="InterPro" id="IPR005467">
    <property type="entry name" value="His_kinase_dom"/>
</dbReference>
<evidence type="ECO:0000256" key="2">
    <source>
        <dbReference type="ARBA" id="ARBA00004236"/>
    </source>
</evidence>
<name>A0ABN0YEI3_9ACTN</name>
<dbReference type="PANTHER" id="PTHR45436">
    <property type="entry name" value="SENSOR HISTIDINE KINASE YKOH"/>
    <property type="match status" value="1"/>
</dbReference>
<evidence type="ECO:0000313" key="14">
    <source>
        <dbReference type="Proteomes" id="UP001500879"/>
    </source>
</evidence>
<dbReference type="PROSITE" id="PS50109">
    <property type="entry name" value="HIS_KIN"/>
    <property type="match status" value="1"/>
</dbReference>
<evidence type="ECO:0000256" key="1">
    <source>
        <dbReference type="ARBA" id="ARBA00000085"/>
    </source>
</evidence>
<comment type="subcellular location">
    <subcellularLocation>
        <location evidence="2">Cell membrane</location>
    </subcellularLocation>
</comment>
<evidence type="ECO:0000256" key="7">
    <source>
        <dbReference type="ARBA" id="ARBA00022777"/>
    </source>
</evidence>
<dbReference type="PROSITE" id="PS50885">
    <property type="entry name" value="HAMP"/>
    <property type="match status" value="1"/>
</dbReference>
<dbReference type="SMART" id="SM00388">
    <property type="entry name" value="HisKA"/>
    <property type="match status" value="1"/>
</dbReference>
<dbReference type="InterPro" id="IPR050428">
    <property type="entry name" value="TCS_sensor_his_kinase"/>
</dbReference>
<evidence type="ECO:0000259" key="11">
    <source>
        <dbReference type="PROSITE" id="PS50109"/>
    </source>
</evidence>
<dbReference type="GO" id="GO:0016301">
    <property type="term" value="F:kinase activity"/>
    <property type="evidence" value="ECO:0007669"/>
    <property type="project" value="UniProtKB-KW"/>
</dbReference>
<dbReference type="Gene3D" id="1.10.287.130">
    <property type="match status" value="1"/>
</dbReference>
<dbReference type="InterPro" id="IPR004358">
    <property type="entry name" value="Sig_transdc_His_kin-like_C"/>
</dbReference>
<dbReference type="Pfam" id="PF02518">
    <property type="entry name" value="HATPase_c"/>
    <property type="match status" value="1"/>
</dbReference>
<evidence type="ECO:0000256" key="5">
    <source>
        <dbReference type="ARBA" id="ARBA00022679"/>
    </source>
</evidence>
<dbReference type="RefSeq" id="WP_344020653.1">
    <property type="nucleotide sequence ID" value="NZ_BAAABX010000010.1"/>
</dbReference>
<comment type="caution">
    <text evidence="13">The sequence shown here is derived from an EMBL/GenBank/DDBJ whole genome shotgun (WGS) entry which is preliminary data.</text>
</comment>
<feature type="domain" description="HAMP" evidence="12">
    <location>
        <begin position="205"/>
        <end position="258"/>
    </location>
</feature>
<gene>
    <name evidence="13" type="ORF">GCM10010357_12130</name>
</gene>
<dbReference type="InterPro" id="IPR003661">
    <property type="entry name" value="HisK_dim/P_dom"/>
</dbReference>
<evidence type="ECO:0000256" key="10">
    <source>
        <dbReference type="ARBA" id="ARBA00023136"/>
    </source>
</evidence>
<evidence type="ECO:0000259" key="12">
    <source>
        <dbReference type="PROSITE" id="PS50885"/>
    </source>
</evidence>
<keyword evidence="7 13" id="KW-0418">Kinase</keyword>
<accession>A0ABN0YEI3</accession>
<evidence type="ECO:0000256" key="8">
    <source>
        <dbReference type="ARBA" id="ARBA00022989"/>
    </source>
</evidence>
<dbReference type="SUPFAM" id="SSF47384">
    <property type="entry name" value="Homodimeric domain of signal transducing histidine kinase"/>
    <property type="match status" value="1"/>
</dbReference>
<feature type="domain" description="Histidine kinase" evidence="11">
    <location>
        <begin position="266"/>
        <end position="476"/>
    </location>
</feature>
<evidence type="ECO:0000256" key="4">
    <source>
        <dbReference type="ARBA" id="ARBA00022553"/>
    </source>
</evidence>
<protein>
    <recommendedName>
        <fullName evidence="3">histidine kinase</fullName>
        <ecNumber evidence="3">2.7.13.3</ecNumber>
    </recommendedName>
</protein>
<dbReference type="InterPro" id="IPR003660">
    <property type="entry name" value="HAMP_dom"/>
</dbReference>
<keyword evidence="10" id="KW-0472">Membrane</keyword>
<dbReference type="Pfam" id="PF00512">
    <property type="entry name" value="HisKA"/>
    <property type="match status" value="1"/>
</dbReference>
<dbReference type="Proteomes" id="UP001500879">
    <property type="component" value="Unassembled WGS sequence"/>
</dbReference>
<dbReference type="EMBL" id="BAAABX010000010">
    <property type="protein sequence ID" value="GAA0392937.1"/>
    <property type="molecule type" value="Genomic_DNA"/>
</dbReference>
<dbReference type="CDD" id="cd00075">
    <property type="entry name" value="HATPase"/>
    <property type="match status" value="1"/>
</dbReference>
<keyword evidence="9" id="KW-0902">Two-component regulatory system</keyword>
<keyword evidence="4" id="KW-0597">Phosphoprotein</keyword>
<dbReference type="Gene3D" id="3.30.565.10">
    <property type="entry name" value="Histidine kinase-like ATPase, C-terminal domain"/>
    <property type="match status" value="1"/>
</dbReference>
<dbReference type="PRINTS" id="PR00344">
    <property type="entry name" value="BCTRLSENSOR"/>
</dbReference>
<reference evidence="13 14" key="1">
    <citation type="journal article" date="2019" name="Int. J. Syst. Evol. Microbiol.">
        <title>The Global Catalogue of Microorganisms (GCM) 10K type strain sequencing project: providing services to taxonomists for standard genome sequencing and annotation.</title>
        <authorList>
            <consortium name="The Broad Institute Genomics Platform"/>
            <consortium name="The Broad Institute Genome Sequencing Center for Infectious Disease"/>
            <person name="Wu L."/>
            <person name="Ma J."/>
        </authorList>
    </citation>
    <scope>NUCLEOTIDE SEQUENCE [LARGE SCALE GENOMIC DNA]</scope>
    <source>
        <strain evidence="13 14">JCM 4788</strain>
    </source>
</reference>
<dbReference type="SMART" id="SM00387">
    <property type="entry name" value="HATPase_c"/>
    <property type="match status" value="1"/>
</dbReference>
<dbReference type="InterPro" id="IPR036890">
    <property type="entry name" value="HATPase_C_sf"/>
</dbReference>
<dbReference type="CDD" id="cd00082">
    <property type="entry name" value="HisKA"/>
    <property type="match status" value="1"/>
</dbReference>
<dbReference type="PANTHER" id="PTHR45436:SF5">
    <property type="entry name" value="SENSOR HISTIDINE KINASE TRCS"/>
    <property type="match status" value="1"/>
</dbReference>
<evidence type="ECO:0000313" key="13">
    <source>
        <dbReference type="EMBL" id="GAA0392937.1"/>
    </source>
</evidence>
<keyword evidence="6" id="KW-0812">Transmembrane</keyword>
<dbReference type="InterPro" id="IPR036097">
    <property type="entry name" value="HisK_dim/P_sf"/>
</dbReference>
<evidence type="ECO:0000256" key="6">
    <source>
        <dbReference type="ARBA" id="ARBA00022692"/>
    </source>
</evidence>
<dbReference type="SUPFAM" id="SSF55874">
    <property type="entry name" value="ATPase domain of HSP90 chaperone/DNA topoisomerase II/histidine kinase"/>
    <property type="match status" value="1"/>
</dbReference>
<dbReference type="EC" id="2.7.13.3" evidence="3"/>